<reference evidence="6 7" key="1">
    <citation type="submission" date="2019-12" db="EMBL/GenBank/DDBJ databases">
        <authorList>
            <person name="Floudas D."/>
            <person name="Bentzer J."/>
            <person name="Ahren D."/>
            <person name="Johansson T."/>
            <person name="Persson P."/>
            <person name="Tunlid A."/>
        </authorList>
    </citation>
    <scope>NUCLEOTIDE SEQUENCE [LARGE SCALE GENOMIC DNA]</scope>
    <source>
        <strain evidence="6 7">CBS 102.39</strain>
    </source>
</reference>
<evidence type="ECO:0000256" key="4">
    <source>
        <dbReference type="ARBA" id="ARBA00023002"/>
    </source>
</evidence>
<keyword evidence="4" id="KW-0560">Oxidoreductase</keyword>
<evidence type="ECO:0000256" key="1">
    <source>
        <dbReference type="ARBA" id="ARBA00005107"/>
    </source>
</evidence>
<gene>
    <name evidence="6" type="ORF">D9613_010516</name>
</gene>
<accession>A0A8H4QH20</accession>
<dbReference type="PANTHER" id="PTHR43162">
    <property type="match status" value="1"/>
</dbReference>
<dbReference type="Gene3D" id="3.40.50.720">
    <property type="entry name" value="NAD(P)-binding Rossmann-like Domain"/>
    <property type="match status" value="1"/>
</dbReference>
<dbReference type="GO" id="GO:0035835">
    <property type="term" value="P:indole alkaloid biosynthetic process"/>
    <property type="evidence" value="ECO:0007669"/>
    <property type="project" value="UniProtKB-UniPathway"/>
</dbReference>
<feature type="domain" description="NAD(P)-binding" evidence="5">
    <location>
        <begin position="11"/>
        <end position="180"/>
    </location>
</feature>
<sequence>MHTKMTTLITGGTGKTGSILARLLHAANRPFLVASRSGQAPEPFKGVVFNWNDPTTLENPFKADPNIDRVYLIMPRGMDLLSLVAPFIDLAISKGVKRFVLLTSTQSFAGGPAHGKVHQYLLDKGVDYAVLKPSWFMENFGENDYSRIMEQNEVSSATGDGKIPWVSSEDIAQAAFNELTAEKISNKEYLVLGPELYSYDEAVKILSSVIGREITHRKNTVEQQVEEFTKIGMPEAFSKVLASAQNRFVAQGKEAAFMDAPEDRKYVGKRTLEQYFRENRQIWIKG</sequence>
<keyword evidence="3" id="KW-0017">Alkaloid metabolism</keyword>
<dbReference type="UniPathway" id="UPA00327"/>
<dbReference type="EMBL" id="JAACJL010000059">
    <property type="protein sequence ID" value="KAF4610252.1"/>
    <property type="molecule type" value="Genomic_DNA"/>
</dbReference>
<dbReference type="InterPro" id="IPR051604">
    <property type="entry name" value="Ergot_Alk_Oxidoreductase"/>
</dbReference>
<dbReference type="NCBIfam" id="TIGR03649">
    <property type="entry name" value="ergot_EASG"/>
    <property type="match status" value="1"/>
</dbReference>
<dbReference type="AlphaFoldDB" id="A0A8H4QH20"/>
<name>A0A8H4QH20_9AGAR</name>
<dbReference type="InterPro" id="IPR036291">
    <property type="entry name" value="NAD(P)-bd_dom_sf"/>
</dbReference>
<dbReference type="InterPro" id="IPR016040">
    <property type="entry name" value="NAD(P)-bd_dom"/>
</dbReference>
<evidence type="ECO:0000313" key="6">
    <source>
        <dbReference type="EMBL" id="KAF4610252.1"/>
    </source>
</evidence>
<comment type="caution">
    <text evidence="6">The sequence shown here is derived from an EMBL/GenBank/DDBJ whole genome shotgun (WGS) entry which is preliminary data.</text>
</comment>
<dbReference type="Gene3D" id="3.90.25.10">
    <property type="entry name" value="UDP-galactose 4-epimerase, domain 1"/>
    <property type="match status" value="1"/>
</dbReference>
<organism evidence="6 7">
    <name type="scientific">Agrocybe pediades</name>
    <dbReference type="NCBI Taxonomy" id="84607"/>
    <lineage>
        <taxon>Eukaryota</taxon>
        <taxon>Fungi</taxon>
        <taxon>Dikarya</taxon>
        <taxon>Basidiomycota</taxon>
        <taxon>Agaricomycotina</taxon>
        <taxon>Agaricomycetes</taxon>
        <taxon>Agaricomycetidae</taxon>
        <taxon>Agaricales</taxon>
        <taxon>Agaricineae</taxon>
        <taxon>Strophariaceae</taxon>
        <taxon>Agrocybe</taxon>
    </lineage>
</organism>
<keyword evidence="7" id="KW-1185">Reference proteome</keyword>
<dbReference type="SUPFAM" id="SSF51735">
    <property type="entry name" value="NAD(P)-binding Rossmann-fold domains"/>
    <property type="match status" value="1"/>
</dbReference>
<dbReference type="Pfam" id="PF13460">
    <property type="entry name" value="NAD_binding_10"/>
    <property type="match status" value="1"/>
</dbReference>
<protein>
    <recommendedName>
        <fullName evidence="5">NAD(P)-binding domain-containing protein</fullName>
    </recommendedName>
</protein>
<evidence type="ECO:0000313" key="7">
    <source>
        <dbReference type="Proteomes" id="UP000521872"/>
    </source>
</evidence>
<dbReference type="Proteomes" id="UP000521872">
    <property type="component" value="Unassembled WGS sequence"/>
</dbReference>
<proteinExistence type="inferred from homology"/>
<dbReference type="PANTHER" id="PTHR43162:SF1">
    <property type="entry name" value="PRESTALK A DIFFERENTIATION PROTEIN A"/>
    <property type="match status" value="1"/>
</dbReference>
<dbReference type="InterPro" id="IPR019901">
    <property type="entry name" value="Ergot_alkaloid_biosynthesis"/>
</dbReference>
<dbReference type="GO" id="GO:0016491">
    <property type="term" value="F:oxidoreductase activity"/>
    <property type="evidence" value="ECO:0007669"/>
    <property type="project" value="UniProtKB-KW"/>
</dbReference>
<evidence type="ECO:0000256" key="2">
    <source>
        <dbReference type="ARBA" id="ARBA00005372"/>
    </source>
</evidence>
<evidence type="ECO:0000256" key="3">
    <source>
        <dbReference type="ARBA" id="ARBA00022589"/>
    </source>
</evidence>
<comment type="similarity">
    <text evidence="2">Belongs to the fgaFS/easG family.</text>
</comment>
<comment type="pathway">
    <text evidence="1">Alkaloid biosynthesis; ergot alkaloid biosynthesis.</text>
</comment>
<evidence type="ECO:0000259" key="5">
    <source>
        <dbReference type="Pfam" id="PF13460"/>
    </source>
</evidence>